<accession>A0A7T4U096</accession>
<dbReference type="Proteomes" id="UP000596130">
    <property type="component" value="Chromosome"/>
</dbReference>
<reference evidence="10 11" key="1">
    <citation type="submission" date="2020-12" db="EMBL/GenBank/DDBJ databases">
        <title>Identification and biosynthesis of polyene macrolides produced by Streptomyces alfalfae Men-myco-93-63.</title>
        <authorList>
            <person name="Liu D."/>
            <person name="Li Y."/>
            <person name="Liu L."/>
            <person name="Han X."/>
            <person name="Shen F."/>
        </authorList>
    </citation>
    <scope>NUCLEOTIDE SEQUENCE [LARGE SCALE GENOMIC DNA]</scope>
    <source>
        <strain evidence="10 11">Men-myco-93-63</strain>
    </source>
</reference>
<gene>
    <name evidence="10" type="primary">rfbB</name>
    <name evidence="10" type="ORF">I8755_29650</name>
</gene>
<evidence type="ECO:0000259" key="9">
    <source>
        <dbReference type="Pfam" id="PF16363"/>
    </source>
</evidence>
<evidence type="ECO:0000256" key="5">
    <source>
        <dbReference type="ARBA" id="ARBA00016977"/>
    </source>
</evidence>
<comment type="similarity">
    <text evidence="3 8">Belongs to the NAD(P)-dependent epimerase/dehydratase family. dTDP-glucose dehydratase subfamily.</text>
</comment>
<dbReference type="EMBL" id="CP065959">
    <property type="protein sequence ID" value="QQC92100.1"/>
    <property type="molecule type" value="Genomic_DNA"/>
</dbReference>
<dbReference type="PANTHER" id="PTHR43000">
    <property type="entry name" value="DTDP-D-GLUCOSE 4,6-DEHYDRATASE-RELATED"/>
    <property type="match status" value="1"/>
</dbReference>
<evidence type="ECO:0000256" key="7">
    <source>
        <dbReference type="ARBA" id="ARBA00023239"/>
    </source>
</evidence>
<keyword evidence="6" id="KW-0520">NAD</keyword>
<evidence type="ECO:0000256" key="3">
    <source>
        <dbReference type="ARBA" id="ARBA00008178"/>
    </source>
</evidence>
<evidence type="ECO:0000256" key="6">
    <source>
        <dbReference type="ARBA" id="ARBA00023027"/>
    </source>
</evidence>
<evidence type="ECO:0000313" key="11">
    <source>
        <dbReference type="Proteomes" id="UP000596130"/>
    </source>
</evidence>
<dbReference type="InterPro" id="IPR016040">
    <property type="entry name" value="NAD(P)-bd_dom"/>
</dbReference>
<dbReference type="InterPro" id="IPR005888">
    <property type="entry name" value="dTDP_Gluc_deHydtase"/>
</dbReference>
<dbReference type="Gene3D" id="3.40.50.720">
    <property type="entry name" value="NAD(P)-binding Rossmann-like Domain"/>
    <property type="match status" value="1"/>
</dbReference>
<evidence type="ECO:0000256" key="2">
    <source>
        <dbReference type="ARBA" id="ARBA00001911"/>
    </source>
</evidence>
<dbReference type="AlphaFoldDB" id="A0A7T4U096"/>
<dbReference type="NCBIfam" id="TIGR01181">
    <property type="entry name" value="dTDP_gluc_dehyt"/>
    <property type="match status" value="1"/>
</dbReference>
<dbReference type="GO" id="GO:0009225">
    <property type="term" value="P:nucleotide-sugar metabolic process"/>
    <property type="evidence" value="ECO:0007669"/>
    <property type="project" value="InterPro"/>
</dbReference>
<evidence type="ECO:0000256" key="1">
    <source>
        <dbReference type="ARBA" id="ARBA00001539"/>
    </source>
</evidence>
<dbReference type="CDD" id="cd05246">
    <property type="entry name" value="dTDP_GD_SDR_e"/>
    <property type="match status" value="1"/>
</dbReference>
<dbReference type="InterPro" id="IPR036291">
    <property type="entry name" value="NAD(P)-bd_dom_sf"/>
</dbReference>
<evidence type="ECO:0000256" key="4">
    <source>
        <dbReference type="ARBA" id="ARBA00011990"/>
    </source>
</evidence>
<feature type="domain" description="NAD(P)-binding" evidence="9">
    <location>
        <begin position="7"/>
        <end position="294"/>
    </location>
</feature>
<dbReference type="Pfam" id="PF16363">
    <property type="entry name" value="GDP_Man_Dehyd"/>
    <property type="match status" value="1"/>
</dbReference>
<keyword evidence="7 8" id="KW-0456">Lyase</keyword>
<dbReference type="InterPro" id="IPR020904">
    <property type="entry name" value="Sc_DH/Rdtase_CS"/>
</dbReference>
<dbReference type="PROSITE" id="PS00061">
    <property type="entry name" value="ADH_SHORT"/>
    <property type="match status" value="1"/>
</dbReference>
<dbReference type="SUPFAM" id="SSF51735">
    <property type="entry name" value="NAD(P)-binding Rossmann-fold domains"/>
    <property type="match status" value="1"/>
</dbReference>
<comment type="cofactor">
    <cofactor evidence="2 8">
        <name>NAD(+)</name>
        <dbReference type="ChEBI" id="CHEBI:57540"/>
    </cofactor>
</comment>
<dbReference type="GO" id="GO:0008460">
    <property type="term" value="F:dTDP-glucose 4,6-dehydratase activity"/>
    <property type="evidence" value="ECO:0007669"/>
    <property type="project" value="UniProtKB-EC"/>
</dbReference>
<dbReference type="Gene3D" id="3.90.25.10">
    <property type="entry name" value="UDP-galactose 4-epimerase, domain 1"/>
    <property type="match status" value="1"/>
</dbReference>
<organism evidence="10 11">
    <name type="scientific">Streptomyces alfalfae</name>
    <dbReference type="NCBI Taxonomy" id="1642299"/>
    <lineage>
        <taxon>Bacteria</taxon>
        <taxon>Bacillati</taxon>
        <taxon>Actinomycetota</taxon>
        <taxon>Actinomycetes</taxon>
        <taxon>Kitasatosporales</taxon>
        <taxon>Streptomycetaceae</taxon>
        <taxon>Streptomyces</taxon>
    </lineage>
</organism>
<dbReference type="RefSeq" id="WP_198503976.1">
    <property type="nucleotide sequence ID" value="NZ_CP065959.1"/>
</dbReference>
<evidence type="ECO:0000313" key="10">
    <source>
        <dbReference type="EMBL" id="QQC92100.1"/>
    </source>
</evidence>
<protein>
    <recommendedName>
        <fullName evidence="5 8">dTDP-glucose 4,6-dehydratase</fullName>
        <ecNumber evidence="4 8">4.2.1.46</ecNumber>
    </recommendedName>
</protein>
<sequence>MTAQRILVTGGAGFIGSHYTRTLLRDASARVTVLDALTYAGNRDNLRTVSGHPGLRFVHGDIRDAAVVDRLMAGSDQVVHFAAESHVDRSIADGRDFTETNVVGTQTLLDAARRHGVRRFVHVSTDEVYGSLPSGAAAETAPLRPSSPYAASKAASDLMALAYHRTYGLDVLITRCSNNYGTHQHPEKLIPRFVTRLLSGRSVPLFGDGGHIRDWLHVEDHVRGIELVRAHGSPGEVYNIGGGTALTNKELTGRLLESCGRGWDMVDHVRDREGHDRRYAVDDSKIRSQLGYRTVRVLGTALEETVRWYRDHPQWWAPHTEAVAR</sequence>
<comment type="catalytic activity">
    <reaction evidence="1 8">
        <text>dTDP-alpha-D-glucose = dTDP-4-dehydro-6-deoxy-alpha-D-glucose + H2O</text>
        <dbReference type="Rhea" id="RHEA:17221"/>
        <dbReference type="ChEBI" id="CHEBI:15377"/>
        <dbReference type="ChEBI" id="CHEBI:57477"/>
        <dbReference type="ChEBI" id="CHEBI:57649"/>
        <dbReference type="EC" id="4.2.1.46"/>
    </reaction>
</comment>
<proteinExistence type="inferred from homology"/>
<evidence type="ECO:0000256" key="8">
    <source>
        <dbReference type="RuleBase" id="RU004473"/>
    </source>
</evidence>
<dbReference type="FunFam" id="3.40.50.720:FF:000304">
    <property type="entry name" value="UDP-glucose 4,6-dehydratase"/>
    <property type="match status" value="1"/>
</dbReference>
<dbReference type="EC" id="4.2.1.46" evidence="4 8"/>
<name>A0A7T4U096_9ACTN</name>